<keyword evidence="1" id="KW-0812">Transmembrane</keyword>
<sequence>MTTLKLSSLISMRSISKEREVPVIRLNLGERSVLIQVASSGWPFASTVPGQMTHLVASLTPDSASWGGITSPEGFLPSTLLLLVIIVAVVMVVLVVVVVEGWVNDLVGFHFAVIGVPLCSVFLLVLSAFVMVAACASRAAATLSATSFLMAA</sequence>
<comment type="caution">
    <text evidence="2">The sequence shown here is derived from an EMBL/GenBank/DDBJ whole genome shotgun (WGS) entry which is preliminary data.</text>
</comment>
<protein>
    <submittedName>
        <fullName evidence="2">Uncharacterized protein</fullName>
    </submittedName>
</protein>
<dbReference type="Proteomes" id="UP001151760">
    <property type="component" value="Unassembled WGS sequence"/>
</dbReference>
<feature type="transmembrane region" description="Helical" evidence="1">
    <location>
        <begin position="80"/>
        <end position="103"/>
    </location>
</feature>
<evidence type="ECO:0000313" key="2">
    <source>
        <dbReference type="EMBL" id="GJT98614.1"/>
    </source>
</evidence>
<reference evidence="2" key="2">
    <citation type="submission" date="2022-01" db="EMBL/GenBank/DDBJ databases">
        <authorList>
            <person name="Yamashiro T."/>
            <person name="Shiraishi A."/>
            <person name="Satake H."/>
            <person name="Nakayama K."/>
        </authorList>
    </citation>
    <scope>NUCLEOTIDE SEQUENCE</scope>
</reference>
<keyword evidence="3" id="KW-1185">Reference proteome</keyword>
<accession>A0ABQ5IG14</accession>
<dbReference type="EMBL" id="BQNB010020693">
    <property type="protein sequence ID" value="GJT98614.1"/>
    <property type="molecule type" value="Genomic_DNA"/>
</dbReference>
<evidence type="ECO:0000313" key="3">
    <source>
        <dbReference type="Proteomes" id="UP001151760"/>
    </source>
</evidence>
<evidence type="ECO:0000256" key="1">
    <source>
        <dbReference type="SAM" id="Phobius"/>
    </source>
</evidence>
<proteinExistence type="predicted"/>
<feature type="transmembrane region" description="Helical" evidence="1">
    <location>
        <begin position="109"/>
        <end position="134"/>
    </location>
</feature>
<name>A0ABQ5IG14_9ASTR</name>
<reference evidence="2" key="1">
    <citation type="journal article" date="2022" name="Int. J. Mol. Sci.">
        <title>Draft Genome of Tanacetum Coccineum: Genomic Comparison of Closely Related Tanacetum-Family Plants.</title>
        <authorList>
            <person name="Yamashiro T."/>
            <person name="Shiraishi A."/>
            <person name="Nakayama K."/>
            <person name="Satake H."/>
        </authorList>
    </citation>
    <scope>NUCLEOTIDE SEQUENCE</scope>
</reference>
<gene>
    <name evidence="2" type="ORF">Tco_1094132</name>
</gene>
<keyword evidence="1" id="KW-0472">Membrane</keyword>
<organism evidence="2 3">
    <name type="scientific">Tanacetum coccineum</name>
    <dbReference type="NCBI Taxonomy" id="301880"/>
    <lineage>
        <taxon>Eukaryota</taxon>
        <taxon>Viridiplantae</taxon>
        <taxon>Streptophyta</taxon>
        <taxon>Embryophyta</taxon>
        <taxon>Tracheophyta</taxon>
        <taxon>Spermatophyta</taxon>
        <taxon>Magnoliopsida</taxon>
        <taxon>eudicotyledons</taxon>
        <taxon>Gunneridae</taxon>
        <taxon>Pentapetalae</taxon>
        <taxon>asterids</taxon>
        <taxon>campanulids</taxon>
        <taxon>Asterales</taxon>
        <taxon>Asteraceae</taxon>
        <taxon>Asteroideae</taxon>
        <taxon>Anthemideae</taxon>
        <taxon>Anthemidinae</taxon>
        <taxon>Tanacetum</taxon>
    </lineage>
</organism>
<keyword evidence="1" id="KW-1133">Transmembrane helix</keyword>